<evidence type="ECO:0000256" key="1">
    <source>
        <dbReference type="ARBA" id="ARBA00001933"/>
    </source>
</evidence>
<evidence type="ECO:0000256" key="2">
    <source>
        <dbReference type="ARBA" id="ARBA00022898"/>
    </source>
</evidence>
<dbReference type="PANTHER" id="PTHR48078">
    <property type="entry name" value="THREONINE DEHYDRATASE, MITOCHONDRIAL-RELATED"/>
    <property type="match status" value="1"/>
</dbReference>
<dbReference type="InterPro" id="IPR001926">
    <property type="entry name" value="TrpB-like_PALP"/>
</dbReference>
<dbReference type="Pfam" id="PF00291">
    <property type="entry name" value="PALP"/>
    <property type="match status" value="1"/>
</dbReference>
<dbReference type="Proteomes" id="UP000280698">
    <property type="component" value="Unassembled WGS sequence"/>
</dbReference>
<dbReference type="EMBL" id="RJLN01000147">
    <property type="protein sequence ID" value="RNL86713.1"/>
    <property type="molecule type" value="Genomic_DNA"/>
</dbReference>
<dbReference type="Gene3D" id="3.40.50.1100">
    <property type="match status" value="2"/>
</dbReference>
<keyword evidence="6" id="KW-1185">Reference proteome</keyword>
<evidence type="ECO:0000313" key="5">
    <source>
        <dbReference type="EMBL" id="RNL86713.1"/>
    </source>
</evidence>
<evidence type="ECO:0000256" key="3">
    <source>
        <dbReference type="ARBA" id="ARBA00023239"/>
    </source>
</evidence>
<proteinExistence type="predicted"/>
<feature type="domain" description="Tryptophan synthase beta chain-like PALP" evidence="4">
    <location>
        <begin position="43"/>
        <end position="325"/>
    </location>
</feature>
<name>A0ABX9W8B4_9ACTN</name>
<evidence type="ECO:0000259" key="4">
    <source>
        <dbReference type="Pfam" id="PF00291"/>
    </source>
</evidence>
<comment type="cofactor">
    <cofactor evidence="1">
        <name>pyridoxal 5'-phosphate</name>
        <dbReference type="ChEBI" id="CHEBI:597326"/>
    </cofactor>
</comment>
<sequence>MEPAEDWHWTDATAGRDDERVENLLTFADVLAAQDLLAGQLPATPMWSYPALDAVAGATVHVKHENVQPVGAFKVRGGLTLLAGLPAEQRERGLVTYSTGNHAQSIAYASATFGAPCTVVMPATASAEKVRALRALGATAILHGPDLAAAQRHAEQLAAAADALLVSPGDTPALLAGVGTLYVEIFTARPDLDAVVVPVGSGTGAAAACLVAAKLAPHCRVIAVQSAASPAAYDSWRAGTGVERPNRTRVEGLATGRGFALPQQLMRTGLADFHLVDDEQIAAAQRLLASHAHTLAEGAGAAALAAVLARPEEFAGQRVAVVCTGGNASAAEIAALGG</sequence>
<reference evidence="5 6" key="1">
    <citation type="submission" date="2018-11" db="EMBL/GenBank/DDBJ databases">
        <title>Micromonospora sp. PPF5-17, a new actinomycetes isolated from a hot spring soil.</title>
        <authorList>
            <person name="Thawai C."/>
        </authorList>
    </citation>
    <scope>NUCLEOTIDE SEQUENCE [LARGE SCALE GENOMIC DNA]</scope>
    <source>
        <strain evidence="5 6">PPF5-17</strain>
    </source>
</reference>
<gene>
    <name evidence="5" type="ORF">EFE23_26960</name>
</gene>
<organism evidence="5 6">
    <name type="scientific">Micromonospora solifontis</name>
    <dbReference type="NCBI Taxonomy" id="2487138"/>
    <lineage>
        <taxon>Bacteria</taxon>
        <taxon>Bacillati</taxon>
        <taxon>Actinomycetota</taxon>
        <taxon>Actinomycetes</taxon>
        <taxon>Micromonosporales</taxon>
        <taxon>Micromonosporaceae</taxon>
        <taxon>Micromonospora</taxon>
    </lineage>
</organism>
<dbReference type="InterPro" id="IPR036052">
    <property type="entry name" value="TrpB-like_PALP_sf"/>
</dbReference>
<keyword evidence="3" id="KW-0456">Lyase</keyword>
<dbReference type="PANTHER" id="PTHR48078:SF7">
    <property type="entry name" value="BLL6502 PROTEIN"/>
    <property type="match status" value="1"/>
</dbReference>
<comment type="caution">
    <text evidence="5">The sequence shown here is derived from an EMBL/GenBank/DDBJ whole genome shotgun (WGS) entry which is preliminary data.</text>
</comment>
<evidence type="ECO:0000313" key="6">
    <source>
        <dbReference type="Proteomes" id="UP000280698"/>
    </source>
</evidence>
<accession>A0ABX9W8B4</accession>
<dbReference type="SUPFAM" id="SSF53686">
    <property type="entry name" value="Tryptophan synthase beta subunit-like PLP-dependent enzymes"/>
    <property type="match status" value="1"/>
</dbReference>
<keyword evidence="2" id="KW-0663">Pyridoxal phosphate</keyword>
<dbReference type="InterPro" id="IPR050147">
    <property type="entry name" value="Ser/Thr_Dehydratase"/>
</dbReference>
<protein>
    <submittedName>
        <fullName evidence="5">Pyridoxal-phosphate dependent enzyme</fullName>
    </submittedName>
</protein>